<accession>A0AA37SUI0</accession>
<dbReference type="AlphaFoldDB" id="A0AA37SUI0"/>
<reference evidence="1" key="1">
    <citation type="journal article" date="2014" name="Int. J. Syst. Evol. Microbiol.">
        <title>Complete genome sequence of Corynebacterium casei LMG S-19264T (=DSM 44701T), isolated from a smear-ripened cheese.</title>
        <authorList>
            <consortium name="US DOE Joint Genome Institute (JGI-PGF)"/>
            <person name="Walter F."/>
            <person name="Albersmeier A."/>
            <person name="Kalinowski J."/>
            <person name="Ruckert C."/>
        </authorList>
    </citation>
    <scope>NUCLEOTIDE SEQUENCE</scope>
    <source>
        <strain evidence="1">NBRC 108769</strain>
    </source>
</reference>
<reference evidence="1" key="2">
    <citation type="submission" date="2023-01" db="EMBL/GenBank/DDBJ databases">
        <title>Draft genome sequence of Portibacter lacus strain NBRC 108769.</title>
        <authorList>
            <person name="Sun Q."/>
            <person name="Mori K."/>
        </authorList>
    </citation>
    <scope>NUCLEOTIDE SEQUENCE</scope>
    <source>
        <strain evidence="1">NBRC 108769</strain>
    </source>
</reference>
<dbReference type="RefSeq" id="WP_235293471.1">
    <property type="nucleotide sequence ID" value="NZ_BSOH01000037.1"/>
</dbReference>
<evidence type="ECO:0008006" key="3">
    <source>
        <dbReference type="Google" id="ProtNLM"/>
    </source>
</evidence>
<evidence type="ECO:0000313" key="2">
    <source>
        <dbReference type="Proteomes" id="UP001156666"/>
    </source>
</evidence>
<comment type="caution">
    <text evidence="1">The sequence shown here is derived from an EMBL/GenBank/DDBJ whole genome shotgun (WGS) entry which is preliminary data.</text>
</comment>
<protein>
    <recommendedName>
        <fullName evidence="3">Lacal_2735 family protein</fullName>
    </recommendedName>
</protein>
<dbReference type="EMBL" id="BSOH01000037">
    <property type="protein sequence ID" value="GLR19944.1"/>
    <property type="molecule type" value="Genomic_DNA"/>
</dbReference>
<evidence type="ECO:0000313" key="1">
    <source>
        <dbReference type="EMBL" id="GLR19944.1"/>
    </source>
</evidence>
<dbReference type="NCBIfam" id="NF033487">
    <property type="entry name" value="Lacal_2735_fam"/>
    <property type="match status" value="1"/>
</dbReference>
<keyword evidence="2" id="KW-1185">Reference proteome</keyword>
<organism evidence="1 2">
    <name type="scientific">Portibacter lacus</name>
    <dbReference type="NCBI Taxonomy" id="1099794"/>
    <lineage>
        <taxon>Bacteria</taxon>
        <taxon>Pseudomonadati</taxon>
        <taxon>Bacteroidota</taxon>
        <taxon>Saprospiria</taxon>
        <taxon>Saprospirales</taxon>
        <taxon>Haliscomenobacteraceae</taxon>
        <taxon>Portibacter</taxon>
    </lineage>
</organism>
<dbReference type="Proteomes" id="UP001156666">
    <property type="component" value="Unassembled WGS sequence"/>
</dbReference>
<proteinExistence type="predicted"/>
<dbReference type="InterPro" id="IPR045493">
    <property type="entry name" value="DUF6435"/>
</dbReference>
<gene>
    <name evidence="1" type="ORF">GCM10007940_45600</name>
</gene>
<name>A0AA37SUI0_9BACT</name>
<sequence length="61" mass="7136">MFKFFKKKSNIDLLNEKYSKLQKEGYELSTSNRMESDQKYAEAQEVLKEIEALEKAEGNGK</sequence>